<dbReference type="EMBL" id="ML208366">
    <property type="protein sequence ID" value="TFK67815.1"/>
    <property type="molecule type" value="Genomic_DNA"/>
</dbReference>
<evidence type="ECO:0000313" key="1">
    <source>
        <dbReference type="EMBL" id="TFK67815.1"/>
    </source>
</evidence>
<name>A0ACD3AQ21_9AGAR</name>
<keyword evidence="2" id="KW-1185">Reference proteome</keyword>
<evidence type="ECO:0000313" key="2">
    <source>
        <dbReference type="Proteomes" id="UP000308600"/>
    </source>
</evidence>
<gene>
    <name evidence="1" type="ORF">BDN72DRAFT_898644</name>
</gene>
<accession>A0ACD3AQ21</accession>
<dbReference type="Proteomes" id="UP000308600">
    <property type="component" value="Unassembled WGS sequence"/>
</dbReference>
<protein>
    <submittedName>
        <fullName evidence="1">Uncharacterized protein</fullName>
    </submittedName>
</protein>
<sequence>MACLRSIRRLVIQIQLSILLRLPVLYWHRLDLAVSRAQTAANSAQLTDLTPKDFSEAWNRFIEELSREWATLNVVSALLLSALFAIFGLDTNTYTRTFAMLAFVCSLMVLLYGCTYIIRFGSIKPEGTLRIWVKEMRDKDDSLKMYLWNGGHIMAMPAIWLAWSILFFIVSFFFFVWGPKRSQSEIDDMHNFALGSRISGVEWEKEVHHNSGGRNIRRR</sequence>
<organism evidence="1 2">
    <name type="scientific">Pluteus cervinus</name>
    <dbReference type="NCBI Taxonomy" id="181527"/>
    <lineage>
        <taxon>Eukaryota</taxon>
        <taxon>Fungi</taxon>
        <taxon>Dikarya</taxon>
        <taxon>Basidiomycota</taxon>
        <taxon>Agaricomycotina</taxon>
        <taxon>Agaricomycetes</taxon>
        <taxon>Agaricomycetidae</taxon>
        <taxon>Agaricales</taxon>
        <taxon>Pluteineae</taxon>
        <taxon>Pluteaceae</taxon>
        <taxon>Pluteus</taxon>
    </lineage>
</organism>
<proteinExistence type="predicted"/>
<reference evidence="1 2" key="1">
    <citation type="journal article" date="2019" name="Nat. Ecol. Evol.">
        <title>Megaphylogeny resolves global patterns of mushroom evolution.</title>
        <authorList>
            <person name="Varga T."/>
            <person name="Krizsan K."/>
            <person name="Foldi C."/>
            <person name="Dima B."/>
            <person name="Sanchez-Garcia M."/>
            <person name="Sanchez-Ramirez S."/>
            <person name="Szollosi G.J."/>
            <person name="Szarkandi J.G."/>
            <person name="Papp V."/>
            <person name="Albert L."/>
            <person name="Andreopoulos W."/>
            <person name="Angelini C."/>
            <person name="Antonin V."/>
            <person name="Barry K.W."/>
            <person name="Bougher N.L."/>
            <person name="Buchanan P."/>
            <person name="Buyck B."/>
            <person name="Bense V."/>
            <person name="Catcheside P."/>
            <person name="Chovatia M."/>
            <person name="Cooper J."/>
            <person name="Damon W."/>
            <person name="Desjardin D."/>
            <person name="Finy P."/>
            <person name="Geml J."/>
            <person name="Haridas S."/>
            <person name="Hughes K."/>
            <person name="Justo A."/>
            <person name="Karasinski D."/>
            <person name="Kautmanova I."/>
            <person name="Kiss B."/>
            <person name="Kocsube S."/>
            <person name="Kotiranta H."/>
            <person name="LaButti K.M."/>
            <person name="Lechner B.E."/>
            <person name="Liimatainen K."/>
            <person name="Lipzen A."/>
            <person name="Lukacs Z."/>
            <person name="Mihaltcheva S."/>
            <person name="Morgado L.N."/>
            <person name="Niskanen T."/>
            <person name="Noordeloos M.E."/>
            <person name="Ohm R.A."/>
            <person name="Ortiz-Santana B."/>
            <person name="Ovrebo C."/>
            <person name="Racz N."/>
            <person name="Riley R."/>
            <person name="Savchenko A."/>
            <person name="Shiryaev A."/>
            <person name="Soop K."/>
            <person name="Spirin V."/>
            <person name="Szebenyi C."/>
            <person name="Tomsovsky M."/>
            <person name="Tulloss R.E."/>
            <person name="Uehling J."/>
            <person name="Grigoriev I.V."/>
            <person name="Vagvolgyi C."/>
            <person name="Papp T."/>
            <person name="Martin F.M."/>
            <person name="Miettinen O."/>
            <person name="Hibbett D.S."/>
            <person name="Nagy L.G."/>
        </authorList>
    </citation>
    <scope>NUCLEOTIDE SEQUENCE [LARGE SCALE GENOMIC DNA]</scope>
    <source>
        <strain evidence="1 2">NL-1719</strain>
    </source>
</reference>